<proteinExistence type="predicted"/>
<protein>
    <submittedName>
        <fullName evidence="2">19256_t:CDS:1</fullName>
    </submittedName>
</protein>
<evidence type="ECO:0000313" key="3">
    <source>
        <dbReference type="Proteomes" id="UP000789396"/>
    </source>
</evidence>
<sequence length="92" mass="10773">MVQNKKIEMWDQYVKRIDEKGKERYQCKACNKEWAKNATRLQEHLKVCVLRNSTSNESSESFELPGTNKKRKQPALDNFAQPDQTELESLLA</sequence>
<feature type="non-terminal residue" evidence="2">
    <location>
        <position position="92"/>
    </location>
</feature>
<dbReference type="EMBL" id="CAJVPZ010088812">
    <property type="protein sequence ID" value="CAG8813688.1"/>
    <property type="molecule type" value="Genomic_DNA"/>
</dbReference>
<comment type="caution">
    <text evidence="2">The sequence shown here is derived from an EMBL/GenBank/DDBJ whole genome shotgun (WGS) entry which is preliminary data.</text>
</comment>
<gene>
    <name evidence="2" type="ORF">RFULGI_LOCUS19029</name>
</gene>
<name>A0A9N9K9G7_9GLOM</name>
<evidence type="ECO:0000313" key="2">
    <source>
        <dbReference type="EMBL" id="CAG8813688.1"/>
    </source>
</evidence>
<dbReference type="Proteomes" id="UP000789396">
    <property type="component" value="Unassembled WGS sequence"/>
</dbReference>
<feature type="region of interest" description="Disordered" evidence="1">
    <location>
        <begin position="53"/>
        <end position="92"/>
    </location>
</feature>
<keyword evidence="3" id="KW-1185">Reference proteome</keyword>
<dbReference type="AlphaFoldDB" id="A0A9N9K9G7"/>
<reference evidence="2" key="1">
    <citation type="submission" date="2021-06" db="EMBL/GenBank/DDBJ databases">
        <authorList>
            <person name="Kallberg Y."/>
            <person name="Tangrot J."/>
            <person name="Rosling A."/>
        </authorList>
    </citation>
    <scope>NUCLEOTIDE SEQUENCE</scope>
    <source>
        <strain evidence="2">IN212</strain>
    </source>
</reference>
<dbReference type="OrthoDB" id="2390723at2759"/>
<accession>A0A9N9K9G7</accession>
<evidence type="ECO:0000256" key="1">
    <source>
        <dbReference type="SAM" id="MobiDB-lite"/>
    </source>
</evidence>
<organism evidence="2 3">
    <name type="scientific">Racocetra fulgida</name>
    <dbReference type="NCBI Taxonomy" id="60492"/>
    <lineage>
        <taxon>Eukaryota</taxon>
        <taxon>Fungi</taxon>
        <taxon>Fungi incertae sedis</taxon>
        <taxon>Mucoromycota</taxon>
        <taxon>Glomeromycotina</taxon>
        <taxon>Glomeromycetes</taxon>
        <taxon>Diversisporales</taxon>
        <taxon>Gigasporaceae</taxon>
        <taxon>Racocetra</taxon>
    </lineage>
</organism>